<feature type="non-terminal residue" evidence="1">
    <location>
        <position position="1"/>
    </location>
</feature>
<evidence type="ECO:0000313" key="1">
    <source>
        <dbReference type="EMBL" id="KYN35774.1"/>
    </source>
</evidence>
<accession>A0A151JU16</accession>
<evidence type="ECO:0000313" key="2">
    <source>
        <dbReference type="Proteomes" id="UP000078541"/>
    </source>
</evidence>
<organism evidence="1 2">
    <name type="scientific">Trachymyrmex septentrionalis</name>
    <dbReference type="NCBI Taxonomy" id="34720"/>
    <lineage>
        <taxon>Eukaryota</taxon>
        <taxon>Metazoa</taxon>
        <taxon>Ecdysozoa</taxon>
        <taxon>Arthropoda</taxon>
        <taxon>Hexapoda</taxon>
        <taxon>Insecta</taxon>
        <taxon>Pterygota</taxon>
        <taxon>Neoptera</taxon>
        <taxon>Endopterygota</taxon>
        <taxon>Hymenoptera</taxon>
        <taxon>Apocrita</taxon>
        <taxon>Aculeata</taxon>
        <taxon>Formicoidea</taxon>
        <taxon>Formicidae</taxon>
        <taxon>Myrmicinae</taxon>
        <taxon>Trachymyrmex</taxon>
    </lineage>
</organism>
<reference evidence="1 2" key="1">
    <citation type="submission" date="2016-03" db="EMBL/GenBank/DDBJ databases">
        <title>Trachymyrmex septentrionalis WGS genome.</title>
        <authorList>
            <person name="Nygaard S."/>
            <person name="Hu H."/>
            <person name="Boomsma J."/>
            <person name="Zhang G."/>
        </authorList>
    </citation>
    <scope>NUCLEOTIDE SEQUENCE [LARGE SCALE GENOMIC DNA]</scope>
    <source>
        <strain evidence="1">Tsep2-gDNA-1</strain>
        <tissue evidence="1">Whole body</tissue>
    </source>
</reference>
<dbReference type="Proteomes" id="UP000078541">
    <property type="component" value="Unassembled WGS sequence"/>
</dbReference>
<proteinExistence type="predicted"/>
<gene>
    <name evidence="1" type="ORF">ALC56_09888</name>
</gene>
<keyword evidence="2" id="KW-1185">Reference proteome</keyword>
<dbReference type="AlphaFoldDB" id="A0A151JU16"/>
<sequence length="94" mass="10472">VTSRSGYEQISSVGGVWLAASFYTASCIGGARLQQYLTYETHERHRASPHNSPECAFDVETAANNACAPDIRKSFDVMHGRTPECLELHITRLW</sequence>
<protein>
    <submittedName>
        <fullName evidence="1">Uncharacterized protein</fullName>
    </submittedName>
</protein>
<dbReference type="EMBL" id="KQ981791">
    <property type="protein sequence ID" value="KYN35774.1"/>
    <property type="molecule type" value="Genomic_DNA"/>
</dbReference>
<name>A0A151JU16_9HYME</name>